<evidence type="ECO:0000259" key="8">
    <source>
        <dbReference type="SMART" id="SM00014"/>
    </source>
</evidence>
<sequence length="520" mass="57318">MDDWASNKLPERLPFSKKRLPKRVIFSYILDYIIIVALIGIFYIVDKIPPFYQPFSINNYTLHYPFAERERINVFELCVISVGAPAVIIAFYTLVIDGIFSHQTPMPANRSGIKRLTGRYRLKDRLWELNCGILGLGLAVCFAFTMTGALKNAIGKPRPDLIARCVVPENYQEDRLKLTTVETCSVPRDAKLRDGFKSFPSGHSSVAFAGMFYLSLYLAAKLHIMDSKGEVWKAFIVLVPSLGAALVAGSRIMDARHHPFDVLSGSAMGILVGWGAYRQYFPPISETWRKGRAYPIRSWGQGPQPPRIQVEEDVEPLRTIARPADEESGTASGFVPQPPIDGNEHGGNVFRQQISQSQRRRHDEGQFGGAGVQHSNTIGSQYSRSDTLGSSVSTKVARYQGQMPAPSPFAVEASRSRRHDNYDYSSSEDEDNYELQQTYTLSAPQSGGVYNPVQGTFTDTGYHPPPGISPNPTPPPPLHAVTTPGVASTMSPVTGDIGDQRRDVAPVPPPHAAGTTPQQI</sequence>
<dbReference type="Pfam" id="PF01569">
    <property type="entry name" value="PAP2"/>
    <property type="match status" value="1"/>
</dbReference>
<organism evidence="9 10">
    <name type="scientific">Corynespora cassiicola Philippines</name>
    <dbReference type="NCBI Taxonomy" id="1448308"/>
    <lineage>
        <taxon>Eukaryota</taxon>
        <taxon>Fungi</taxon>
        <taxon>Dikarya</taxon>
        <taxon>Ascomycota</taxon>
        <taxon>Pezizomycotina</taxon>
        <taxon>Dothideomycetes</taxon>
        <taxon>Pleosporomycetidae</taxon>
        <taxon>Pleosporales</taxon>
        <taxon>Corynesporascaceae</taxon>
        <taxon>Corynespora</taxon>
    </lineage>
</organism>
<dbReference type="Gene3D" id="1.20.144.10">
    <property type="entry name" value="Phosphatidic acid phosphatase type 2/haloperoxidase"/>
    <property type="match status" value="1"/>
</dbReference>
<keyword evidence="5 7" id="KW-0472">Membrane</keyword>
<comment type="similarity">
    <text evidence="2">Belongs to the PA-phosphatase related phosphoesterase family.</text>
</comment>
<accession>A0A2T2NXP3</accession>
<feature type="transmembrane region" description="Helical" evidence="7">
    <location>
        <begin position="25"/>
        <end position="45"/>
    </location>
</feature>
<feature type="region of interest" description="Disordered" evidence="6">
    <location>
        <begin position="463"/>
        <end position="520"/>
    </location>
</feature>
<gene>
    <name evidence="9" type="ORF">BS50DRAFT_608782</name>
</gene>
<dbReference type="STRING" id="1448308.A0A2T2NXP3"/>
<dbReference type="InterPro" id="IPR000326">
    <property type="entry name" value="PAP2/HPO"/>
</dbReference>
<feature type="transmembrane region" description="Helical" evidence="7">
    <location>
        <begin position="129"/>
        <end position="150"/>
    </location>
</feature>
<evidence type="ECO:0000256" key="5">
    <source>
        <dbReference type="ARBA" id="ARBA00023136"/>
    </source>
</evidence>
<dbReference type="PANTHER" id="PTHR10165">
    <property type="entry name" value="LIPID PHOSPHATE PHOSPHATASE"/>
    <property type="match status" value="1"/>
</dbReference>
<dbReference type="GO" id="GO:0008195">
    <property type="term" value="F:phosphatidate phosphatase activity"/>
    <property type="evidence" value="ECO:0007669"/>
    <property type="project" value="TreeGrafter"/>
</dbReference>
<feature type="transmembrane region" description="Helical" evidence="7">
    <location>
        <begin position="231"/>
        <end position="250"/>
    </location>
</feature>
<feature type="compositionally biased region" description="Polar residues" evidence="6">
    <location>
        <begin position="373"/>
        <end position="387"/>
    </location>
</feature>
<dbReference type="GO" id="GO:0046839">
    <property type="term" value="P:phospholipid dephosphorylation"/>
    <property type="evidence" value="ECO:0007669"/>
    <property type="project" value="TreeGrafter"/>
</dbReference>
<feature type="region of interest" description="Disordered" evidence="6">
    <location>
        <begin position="402"/>
        <end position="432"/>
    </location>
</feature>
<dbReference type="Proteomes" id="UP000240883">
    <property type="component" value="Unassembled WGS sequence"/>
</dbReference>
<feature type="domain" description="Phosphatidic acid phosphatase type 2/haloperoxidase" evidence="8">
    <location>
        <begin position="131"/>
        <end position="277"/>
    </location>
</feature>
<reference evidence="9 10" key="1">
    <citation type="journal article" date="2018" name="Front. Microbiol.">
        <title>Genome-Wide Analysis of Corynespora cassiicola Leaf Fall Disease Putative Effectors.</title>
        <authorList>
            <person name="Lopez D."/>
            <person name="Ribeiro S."/>
            <person name="Label P."/>
            <person name="Fumanal B."/>
            <person name="Venisse J.S."/>
            <person name="Kohler A."/>
            <person name="de Oliveira R.R."/>
            <person name="Labutti K."/>
            <person name="Lipzen A."/>
            <person name="Lail K."/>
            <person name="Bauer D."/>
            <person name="Ohm R.A."/>
            <person name="Barry K.W."/>
            <person name="Spatafora J."/>
            <person name="Grigoriev I.V."/>
            <person name="Martin F.M."/>
            <person name="Pujade-Renaud V."/>
        </authorList>
    </citation>
    <scope>NUCLEOTIDE SEQUENCE [LARGE SCALE GENOMIC DNA]</scope>
    <source>
        <strain evidence="9 10">Philippines</strain>
    </source>
</reference>
<dbReference type="AlphaFoldDB" id="A0A2T2NXP3"/>
<comment type="subcellular location">
    <subcellularLocation>
        <location evidence="1">Membrane</location>
        <topology evidence="1">Multi-pass membrane protein</topology>
    </subcellularLocation>
</comment>
<name>A0A2T2NXP3_CORCC</name>
<dbReference type="GO" id="GO:0006644">
    <property type="term" value="P:phospholipid metabolic process"/>
    <property type="evidence" value="ECO:0007669"/>
    <property type="project" value="InterPro"/>
</dbReference>
<evidence type="ECO:0000256" key="4">
    <source>
        <dbReference type="ARBA" id="ARBA00022989"/>
    </source>
</evidence>
<dbReference type="PANTHER" id="PTHR10165:SF158">
    <property type="entry name" value="PAP2 DOMAIN PROTEIN (AFU_ORTHOLOGUE AFUA_4G08970)"/>
    <property type="match status" value="1"/>
</dbReference>
<dbReference type="InterPro" id="IPR043216">
    <property type="entry name" value="PAP-like"/>
</dbReference>
<evidence type="ECO:0000313" key="9">
    <source>
        <dbReference type="EMBL" id="PSN70187.1"/>
    </source>
</evidence>
<keyword evidence="4 7" id="KW-1133">Transmembrane helix</keyword>
<keyword evidence="10" id="KW-1185">Reference proteome</keyword>
<evidence type="ECO:0000256" key="3">
    <source>
        <dbReference type="ARBA" id="ARBA00022692"/>
    </source>
</evidence>
<feature type="compositionally biased region" description="Pro residues" evidence="6">
    <location>
        <begin position="463"/>
        <end position="478"/>
    </location>
</feature>
<evidence type="ECO:0000256" key="6">
    <source>
        <dbReference type="SAM" id="MobiDB-lite"/>
    </source>
</evidence>
<dbReference type="SUPFAM" id="SSF48317">
    <property type="entry name" value="Acid phosphatase/Vanadium-dependent haloperoxidase"/>
    <property type="match status" value="1"/>
</dbReference>
<evidence type="ECO:0000256" key="1">
    <source>
        <dbReference type="ARBA" id="ARBA00004141"/>
    </source>
</evidence>
<protein>
    <submittedName>
        <fullName evidence="9">Lipid phosphate phosphatase 1</fullName>
    </submittedName>
</protein>
<dbReference type="InterPro" id="IPR036938">
    <property type="entry name" value="PAP2/HPO_sf"/>
</dbReference>
<proteinExistence type="inferred from homology"/>
<dbReference type="EMBL" id="KZ678132">
    <property type="protein sequence ID" value="PSN70187.1"/>
    <property type="molecule type" value="Genomic_DNA"/>
</dbReference>
<dbReference type="CDD" id="cd03390">
    <property type="entry name" value="PAP2_containing_1_like"/>
    <property type="match status" value="1"/>
</dbReference>
<feature type="region of interest" description="Disordered" evidence="6">
    <location>
        <begin position="354"/>
        <end position="387"/>
    </location>
</feature>
<evidence type="ECO:0000256" key="2">
    <source>
        <dbReference type="ARBA" id="ARBA00008816"/>
    </source>
</evidence>
<dbReference type="OrthoDB" id="8907274at2759"/>
<feature type="transmembrane region" description="Helical" evidence="7">
    <location>
        <begin position="201"/>
        <end position="219"/>
    </location>
</feature>
<feature type="transmembrane region" description="Helical" evidence="7">
    <location>
        <begin position="74"/>
        <end position="100"/>
    </location>
</feature>
<evidence type="ECO:0000313" key="10">
    <source>
        <dbReference type="Proteomes" id="UP000240883"/>
    </source>
</evidence>
<evidence type="ECO:0000256" key="7">
    <source>
        <dbReference type="SAM" id="Phobius"/>
    </source>
</evidence>
<dbReference type="SMART" id="SM00014">
    <property type="entry name" value="acidPPc"/>
    <property type="match status" value="1"/>
</dbReference>
<keyword evidence="3 7" id="KW-0812">Transmembrane</keyword>
<dbReference type="GO" id="GO:0016020">
    <property type="term" value="C:membrane"/>
    <property type="evidence" value="ECO:0007669"/>
    <property type="project" value="UniProtKB-SubCell"/>
</dbReference>